<reference evidence="1 2" key="1">
    <citation type="submission" date="2019-11" db="EMBL/GenBank/DDBJ databases">
        <title>Spirosoma endbachense sp. nov., isolated from a natural salt meadow.</title>
        <authorList>
            <person name="Rojas J."/>
            <person name="Ambika Manirajan B."/>
            <person name="Ratering S."/>
            <person name="Suarez C."/>
            <person name="Geissler-Plaum R."/>
            <person name="Schnell S."/>
        </authorList>
    </citation>
    <scope>NUCLEOTIDE SEQUENCE [LARGE SCALE GENOMIC DNA]</scope>
    <source>
        <strain evidence="1 2">I-24</strain>
    </source>
</reference>
<dbReference type="AlphaFoldDB" id="A0A6P1W1C7"/>
<dbReference type="RefSeq" id="WP_162389607.1">
    <property type="nucleotide sequence ID" value="NZ_CP045997.1"/>
</dbReference>
<evidence type="ECO:0000313" key="1">
    <source>
        <dbReference type="EMBL" id="QHV99203.1"/>
    </source>
</evidence>
<name>A0A6P1W1C7_9BACT</name>
<dbReference type="Proteomes" id="UP000464577">
    <property type="component" value="Chromosome"/>
</dbReference>
<accession>A0A6P1W1C7</accession>
<proteinExistence type="predicted"/>
<dbReference type="EMBL" id="CP045997">
    <property type="protein sequence ID" value="QHV99203.1"/>
    <property type="molecule type" value="Genomic_DNA"/>
</dbReference>
<dbReference type="KEGG" id="senf:GJR95_31190"/>
<sequence length="103" mass="11645">MTPKTISLVQFYLDLVVDPVFIRAYISGLVPTINTMVADFTPEGEPVNVDAFVRQLTPEGNQSFRRALNLRLPDIVVEAMQQTIRQKEQTQAQQCQLIKSNLP</sequence>
<gene>
    <name evidence="1" type="ORF">GJR95_31190</name>
</gene>
<protein>
    <submittedName>
        <fullName evidence="1">Uncharacterized protein</fullName>
    </submittedName>
</protein>
<evidence type="ECO:0000313" key="2">
    <source>
        <dbReference type="Proteomes" id="UP000464577"/>
    </source>
</evidence>
<keyword evidence="2" id="KW-1185">Reference proteome</keyword>
<organism evidence="1 2">
    <name type="scientific">Spirosoma endbachense</name>
    <dbReference type="NCBI Taxonomy" id="2666025"/>
    <lineage>
        <taxon>Bacteria</taxon>
        <taxon>Pseudomonadati</taxon>
        <taxon>Bacteroidota</taxon>
        <taxon>Cytophagia</taxon>
        <taxon>Cytophagales</taxon>
        <taxon>Cytophagaceae</taxon>
        <taxon>Spirosoma</taxon>
    </lineage>
</organism>